<keyword evidence="2 12" id="KW-0812">Transmembrane</keyword>
<dbReference type="InterPro" id="IPR036163">
    <property type="entry name" value="HMA_dom_sf"/>
</dbReference>
<dbReference type="SMART" id="SM00831">
    <property type="entry name" value="Cation_ATPase_N"/>
    <property type="match status" value="1"/>
</dbReference>
<dbReference type="SUPFAM" id="SSF56784">
    <property type="entry name" value="HAD-like"/>
    <property type="match status" value="1"/>
</dbReference>
<keyword evidence="6" id="KW-0460">Magnesium</keyword>
<reference evidence="14 15" key="1">
    <citation type="submission" date="2019-07" db="EMBL/GenBank/DDBJ databases">
        <title>New species of Amycolatopsis and Streptomyces.</title>
        <authorList>
            <person name="Duangmal K."/>
            <person name="Teo W.F.A."/>
            <person name="Lipun K."/>
        </authorList>
    </citation>
    <scope>NUCLEOTIDE SEQUENCE [LARGE SCALE GENOMIC DNA]</scope>
    <source>
        <strain evidence="14 15">JCM 30562</strain>
    </source>
</reference>
<evidence type="ECO:0000256" key="4">
    <source>
        <dbReference type="ARBA" id="ARBA00022741"/>
    </source>
</evidence>
<dbReference type="SFLD" id="SFLDF00027">
    <property type="entry name" value="p-type_atpase"/>
    <property type="match status" value="1"/>
</dbReference>
<evidence type="ECO:0000313" key="14">
    <source>
        <dbReference type="EMBL" id="TVT24288.1"/>
    </source>
</evidence>
<dbReference type="InterPro" id="IPR004014">
    <property type="entry name" value="ATPase_P-typ_cation-transptr_N"/>
</dbReference>
<dbReference type="Gene3D" id="2.70.150.10">
    <property type="entry name" value="Calcium-transporting ATPase, cytoplasmic transduction domain A"/>
    <property type="match status" value="1"/>
</dbReference>
<dbReference type="SFLD" id="SFLDG00002">
    <property type="entry name" value="C1.7:_P-type_atpase_like"/>
    <property type="match status" value="1"/>
</dbReference>
<dbReference type="GO" id="GO:0005388">
    <property type="term" value="F:P-type calcium transporter activity"/>
    <property type="evidence" value="ECO:0007669"/>
    <property type="project" value="TreeGrafter"/>
</dbReference>
<dbReference type="Pfam" id="PF00702">
    <property type="entry name" value="Hydrolase"/>
    <property type="match status" value="1"/>
</dbReference>
<name>A0A558AJ42_9PSEU</name>
<keyword evidence="7" id="KW-1278">Translocase</keyword>
<dbReference type="SUPFAM" id="SSF81653">
    <property type="entry name" value="Calcium ATPase, transduction domain A"/>
    <property type="match status" value="1"/>
</dbReference>
<dbReference type="InterPro" id="IPR001757">
    <property type="entry name" value="P_typ_ATPase"/>
</dbReference>
<dbReference type="GO" id="GO:0046872">
    <property type="term" value="F:metal ion binding"/>
    <property type="evidence" value="ECO:0007669"/>
    <property type="project" value="UniProtKB-KW"/>
</dbReference>
<dbReference type="SUPFAM" id="SSF81660">
    <property type="entry name" value="Metal cation-transporting ATPase, ATP-binding domain N"/>
    <property type="match status" value="1"/>
</dbReference>
<dbReference type="InterPro" id="IPR036412">
    <property type="entry name" value="HAD-like_sf"/>
</dbReference>
<keyword evidence="4" id="KW-0547">Nucleotide-binding</keyword>
<protein>
    <submittedName>
        <fullName evidence="14">Cation-transporting P-type ATPase</fullName>
    </submittedName>
</protein>
<evidence type="ECO:0000259" key="13">
    <source>
        <dbReference type="PROSITE" id="PS50846"/>
    </source>
</evidence>
<dbReference type="InterPro" id="IPR006121">
    <property type="entry name" value="HMA_dom"/>
</dbReference>
<gene>
    <name evidence="14" type="ORF">FNH06_06895</name>
</gene>
<dbReference type="Gene3D" id="3.30.70.100">
    <property type="match status" value="1"/>
</dbReference>
<dbReference type="Gene3D" id="1.20.1110.10">
    <property type="entry name" value="Calcium-transporting ATPase, transmembrane domain"/>
    <property type="match status" value="2"/>
</dbReference>
<dbReference type="SFLD" id="SFLDS00003">
    <property type="entry name" value="Haloacid_Dehalogenase"/>
    <property type="match status" value="1"/>
</dbReference>
<accession>A0A558AJ42</accession>
<proteinExistence type="predicted"/>
<evidence type="ECO:0000256" key="1">
    <source>
        <dbReference type="ARBA" id="ARBA00004651"/>
    </source>
</evidence>
<evidence type="ECO:0000256" key="12">
    <source>
        <dbReference type="SAM" id="Phobius"/>
    </source>
</evidence>
<evidence type="ECO:0000256" key="7">
    <source>
        <dbReference type="ARBA" id="ARBA00022967"/>
    </source>
</evidence>
<dbReference type="InterPro" id="IPR044492">
    <property type="entry name" value="P_typ_ATPase_HD_dom"/>
</dbReference>
<evidence type="ECO:0000256" key="9">
    <source>
        <dbReference type="ARBA" id="ARBA00023136"/>
    </source>
</evidence>
<keyword evidence="3" id="KW-0479">Metal-binding</keyword>
<feature type="domain" description="HMA" evidence="13">
    <location>
        <begin position="1"/>
        <end position="61"/>
    </location>
</feature>
<feature type="transmembrane region" description="Helical" evidence="12">
    <location>
        <begin position="1373"/>
        <end position="1392"/>
    </location>
</feature>
<comment type="caution">
    <text evidence="14">The sequence shown here is derived from an EMBL/GenBank/DDBJ whole genome shotgun (WGS) entry which is preliminary data.</text>
</comment>
<dbReference type="PROSITE" id="PS00154">
    <property type="entry name" value="ATPASE_E1_E2"/>
    <property type="match status" value="1"/>
</dbReference>
<dbReference type="SUPFAM" id="SSF81665">
    <property type="entry name" value="Calcium ATPase, transmembrane domain M"/>
    <property type="match status" value="1"/>
</dbReference>
<evidence type="ECO:0000256" key="11">
    <source>
        <dbReference type="SAM" id="MobiDB-lite"/>
    </source>
</evidence>
<dbReference type="PRINTS" id="PR00120">
    <property type="entry name" value="HATPASE"/>
</dbReference>
<sequence length="1395" mass="144076">MHRPGTENAVRALRQRLLELDGVRSVEVNGHWGHAVVGRDPDVVGQEEILAAVADVEREWELREQAPASVRHPANPGPGIRELAAAGLSLAGTGYAFAGRILPVPPLPPVWPALLSLVDSSPRLRTVVEDRLGRPATDALFALGSATSQALARSPVGLLTDTGYRLLLHREAGARQQAWREWEREAAARPGTHEAEAVDYPPRPAPRPGGPIEKLADGSTALGLAGFGTILATTRNPDRATGVLVAAVPRAAKLGREAFAARLDTGFSGTGSLVLESDVLRRLDRVDTVVLDSASLLTGRSIVDSVLPLGEVDEAGLSQRVHDLVDLRDPGTRRERHGWALTTVGGELSLEVRQRADQLAEPDGTVLVLLHGSVPAALVRLLPEADPMAEALVEAAGSAGSVLLAGRPALRNRLPVDGMVAGGAALADEIRRLQEDGHVVALVSGHERAALAAADAGIGLPCKAGAVPWGADVVCPDAGQVCLLLSATAIARRTSVDVTRLSIAGSVVGALLGGFGPAAGASARTSFPVHLAAALALVVGTWRGMTVGAQPVPLPADRTPWHEMSPPAVLELLSSSPEGLAEAESARRQGRTGAGEEPAETGLARASVDELANPLTPALAAGAGISASVGSISDALLIAGVLGLNALIGGAQRVGAGRELRRLIDTSSARVRLRREGRVRDARAVDLTPGDVIELRAGDAVPADGRLIEAGGLEVDESSLTGESQLVTKTVAATTAADVADRHSMVYQGTVIAAGRALAVVVAAGDLTEAGRSAHAGGDAPKTGVEARLSALSSRTLPLAFGAGGVLMALALLRGRGISQSLGQAVSLAVAAVPEGLPFVATVAELASARRLSHQGVLVRSPSTIEALGRVDVLCFDKTGTLTEGRIALRRVSDGVTDAELHDLADPLRAVLASAVRASPWQEGDGGVPHPTDRAVLDGARELGVTPQEGVGELEWVAEIAFEPARGYHATLARHGDGLLLSVKGAPEVLLARCTSWRDGMFGPSARRQVEAEVERLARQGFRVLGVAERAASGRADLDDERIRRLEFRGLVALADPVRPTAAGAVTQLREAGVDVLMVTGDHPSTAAAIAAELDMIDGRGVLTGAELDALEDMQLAEVLPRIAVFARVSPAQKARLVRQLRKAGRVAAMTGDGANDAPAIRLAHVGIALGSRATAAAREAADLVVTDDRIETITGALIEGRAMWSSVRDAVGILLGGNLGEIVFTLLSGVFSDADVLNARQLLLVNLLTDVLPAMAVAVRPPADATPDRLLAEGPEASLGGVLVHDVYRRAVITAASAGAGWLFARPVGTPRQAATTALVALVGGQLAQTIAVRGRTPLVVGAGLASLVVLALVVQTPGLSQFFGCRPLLPHQWAIAGGAATAAAAAELLWHAR</sequence>
<dbReference type="InterPro" id="IPR008250">
    <property type="entry name" value="ATPase_P-typ_transduc_dom_A_sf"/>
</dbReference>
<dbReference type="Gene3D" id="3.40.1110.10">
    <property type="entry name" value="Calcium-transporting ATPase, cytoplasmic domain N"/>
    <property type="match status" value="1"/>
</dbReference>
<comment type="catalytic activity">
    <reaction evidence="10">
        <text>ATP + H2O = ADP + phosphate + H(+)</text>
        <dbReference type="Rhea" id="RHEA:13065"/>
        <dbReference type="ChEBI" id="CHEBI:15377"/>
        <dbReference type="ChEBI" id="CHEBI:15378"/>
        <dbReference type="ChEBI" id="CHEBI:30616"/>
        <dbReference type="ChEBI" id="CHEBI:43474"/>
        <dbReference type="ChEBI" id="CHEBI:456216"/>
    </reaction>
</comment>
<dbReference type="GO" id="GO:0005524">
    <property type="term" value="F:ATP binding"/>
    <property type="evidence" value="ECO:0007669"/>
    <property type="project" value="UniProtKB-KW"/>
</dbReference>
<evidence type="ECO:0000256" key="5">
    <source>
        <dbReference type="ARBA" id="ARBA00022840"/>
    </source>
</evidence>
<dbReference type="InterPro" id="IPR018303">
    <property type="entry name" value="ATPase_P-typ_P_site"/>
</dbReference>
<dbReference type="PANTHER" id="PTHR24093:SF513">
    <property type="entry name" value="CATION-TRANSPORTING ATPASE I-RELATED"/>
    <property type="match status" value="1"/>
</dbReference>
<keyword evidence="8 12" id="KW-1133">Transmembrane helix</keyword>
<feature type="transmembrane region" description="Helical" evidence="12">
    <location>
        <begin position="1340"/>
        <end position="1361"/>
    </location>
</feature>
<evidence type="ECO:0000313" key="15">
    <source>
        <dbReference type="Proteomes" id="UP000318578"/>
    </source>
</evidence>
<dbReference type="RefSeq" id="WP_144635374.1">
    <property type="nucleotide sequence ID" value="NZ_BNAX01000016.1"/>
</dbReference>
<dbReference type="InterPro" id="IPR023298">
    <property type="entry name" value="ATPase_P-typ_TM_dom_sf"/>
</dbReference>
<dbReference type="InterPro" id="IPR023214">
    <property type="entry name" value="HAD_sf"/>
</dbReference>
<feature type="region of interest" description="Disordered" evidence="11">
    <location>
        <begin position="580"/>
        <end position="601"/>
    </location>
</feature>
<dbReference type="PANTHER" id="PTHR24093">
    <property type="entry name" value="CATION TRANSPORTING ATPASE"/>
    <property type="match status" value="1"/>
</dbReference>
<dbReference type="GO" id="GO:0016887">
    <property type="term" value="F:ATP hydrolysis activity"/>
    <property type="evidence" value="ECO:0007669"/>
    <property type="project" value="InterPro"/>
</dbReference>
<keyword evidence="9 12" id="KW-0472">Membrane</keyword>
<evidence type="ECO:0000256" key="3">
    <source>
        <dbReference type="ARBA" id="ARBA00022723"/>
    </source>
</evidence>
<dbReference type="InterPro" id="IPR023299">
    <property type="entry name" value="ATPase_P-typ_cyto_dom_N"/>
</dbReference>
<dbReference type="SUPFAM" id="SSF55008">
    <property type="entry name" value="HMA, heavy metal-associated domain"/>
    <property type="match status" value="1"/>
</dbReference>
<dbReference type="Gene3D" id="3.40.50.1000">
    <property type="entry name" value="HAD superfamily/HAD-like"/>
    <property type="match status" value="2"/>
</dbReference>
<dbReference type="PROSITE" id="PS50846">
    <property type="entry name" value="HMA_2"/>
    <property type="match status" value="1"/>
</dbReference>
<dbReference type="OrthoDB" id="9814270at2"/>
<dbReference type="PRINTS" id="PR00119">
    <property type="entry name" value="CATATPASE"/>
</dbReference>
<dbReference type="NCBIfam" id="TIGR01494">
    <property type="entry name" value="ATPase_P-type"/>
    <property type="match status" value="2"/>
</dbReference>
<dbReference type="Pfam" id="PF00689">
    <property type="entry name" value="Cation_ATPase_C"/>
    <property type="match status" value="1"/>
</dbReference>
<keyword evidence="15" id="KW-1185">Reference proteome</keyword>
<dbReference type="InterPro" id="IPR006068">
    <property type="entry name" value="ATPase_P-typ_cation-transptr_C"/>
</dbReference>
<dbReference type="EMBL" id="VJZA01000007">
    <property type="protein sequence ID" value="TVT24288.1"/>
    <property type="molecule type" value="Genomic_DNA"/>
</dbReference>
<evidence type="ECO:0000256" key="10">
    <source>
        <dbReference type="ARBA" id="ARBA00049360"/>
    </source>
</evidence>
<evidence type="ECO:0000256" key="2">
    <source>
        <dbReference type="ARBA" id="ARBA00022692"/>
    </source>
</evidence>
<dbReference type="GO" id="GO:0005886">
    <property type="term" value="C:plasma membrane"/>
    <property type="evidence" value="ECO:0007669"/>
    <property type="project" value="UniProtKB-SubCell"/>
</dbReference>
<evidence type="ECO:0000256" key="6">
    <source>
        <dbReference type="ARBA" id="ARBA00022842"/>
    </source>
</evidence>
<dbReference type="Proteomes" id="UP000318578">
    <property type="component" value="Unassembled WGS sequence"/>
</dbReference>
<dbReference type="Pfam" id="PF00122">
    <property type="entry name" value="E1-E2_ATPase"/>
    <property type="match status" value="1"/>
</dbReference>
<evidence type="ECO:0000256" key="8">
    <source>
        <dbReference type="ARBA" id="ARBA00022989"/>
    </source>
</evidence>
<comment type="subcellular location">
    <subcellularLocation>
        <location evidence="1">Cell membrane</location>
        <topology evidence="1">Multi-pass membrane protein</topology>
    </subcellularLocation>
</comment>
<keyword evidence="5" id="KW-0067">ATP-binding</keyword>
<dbReference type="InterPro" id="IPR059000">
    <property type="entry name" value="ATPase_P-type_domA"/>
</dbReference>
<organism evidence="14 15">
    <name type="scientific">Amycolatopsis acidiphila</name>
    <dbReference type="NCBI Taxonomy" id="715473"/>
    <lineage>
        <taxon>Bacteria</taxon>
        <taxon>Bacillati</taxon>
        <taxon>Actinomycetota</taxon>
        <taxon>Actinomycetes</taxon>
        <taxon>Pseudonocardiales</taxon>
        <taxon>Pseudonocardiaceae</taxon>
        <taxon>Amycolatopsis</taxon>
    </lineage>
</organism>